<protein>
    <submittedName>
        <fullName evidence="2">Uncharacterized protein</fullName>
    </submittedName>
</protein>
<evidence type="ECO:0000256" key="1">
    <source>
        <dbReference type="SAM" id="MobiDB-lite"/>
    </source>
</evidence>
<dbReference type="EMBL" id="JAYDYQ010001285">
    <property type="protein sequence ID" value="KAK4487732.1"/>
    <property type="molecule type" value="Genomic_DNA"/>
</dbReference>
<gene>
    <name evidence="2" type="ORF">RD792_005603</name>
</gene>
<reference evidence="2 3" key="1">
    <citation type="journal article" date="2023" name="bioRxiv">
        <title>Genome report: Whole genome sequence and annotation of Penstemon davidsonii.</title>
        <authorList>
            <person name="Ostevik K.L."/>
            <person name="Alabady M."/>
            <person name="Zhang M."/>
            <person name="Rausher M.D."/>
        </authorList>
    </citation>
    <scope>NUCLEOTIDE SEQUENCE [LARGE SCALE GENOMIC DNA]</scope>
    <source>
        <strain evidence="2">DNT005</strain>
        <tissue evidence="2">Whole leaf</tissue>
    </source>
</reference>
<comment type="caution">
    <text evidence="2">The sequence shown here is derived from an EMBL/GenBank/DDBJ whole genome shotgun (WGS) entry which is preliminary data.</text>
</comment>
<accession>A0ABR0DET0</accession>
<evidence type="ECO:0000313" key="3">
    <source>
        <dbReference type="Proteomes" id="UP001291926"/>
    </source>
</evidence>
<name>A0ABR0DET0_9LAMI</name>
<organism evidence="2 3">
    <name type="scientific">Penstemon davidsonii</name>
    <dbReference type="NCBI Taxonomy" id="160366"/>
    <lineage>
        <taxon>Eukaryota</taxon>
        <taxon>Viridiplantae</taxon>
        <taxon>Streptophyta</taxon>
        <taxon>Embryophyta</taxon>
        <taxon>Tracheophyta</taxon>
        <taxon>Spermatophyta</taxon>
        <taxon>Magnoliopsida</taxon>
        <taxon>eudicotyledons</taxon>
        <taxon>Gunneridae</taxon>
        <taxon>Pentapetalae</taxon>
        <taxon>asterids</taxon>
        <taxon>lamiids</taxon>
        <taxon>Lamiales</taxon>
        <taxon>Plantaginaceae</taxon>
        <taxon>Cheloneae</taxon>
        <taxon>Penstemon</taxon>
    </lineage>
</organism>
<keyword evidence="3" id="KW-1185">Reference proteome</keyword>
<dbReference type="Proteomes" id="UP001291926">
    <property type="component" value="Unassembled WGS sequence"/>
</dbReference>
<feature type="region of interest" description="Disordered" evidence="1">
    <location>
        <begin position="103"/>
        <end position="157"/>
    </location>
</feature>
<evidence type="ECO:0000313" key="2">
    <source>
        <dbReference type="EMBL" id="KAK4487732.1"/>
    </source>
</evidence>
<sequence length="168" mass="18332">MLYIATQILLSFDHLFPTNENNLRTLCLKFLEYLTNNAFLAGMASTGSYTARRFHIGLFPEFTEKSAIGARLSQEKTCFSRTVGSRSGSIDPLSDRIIQAGGQAGQGARTLGQTSQARDGCAKRTTRGGPTNQPRAGTRCEHGPADQPDRTGTDDSVQVIYRTKISVR</sequence>
<proteinExistence type="predicted"/>
<feature type="compositionally biased region" description="Basic and acidic residues" evidence="1">
    <location>
        <begin position="138"/>
        <end position="153"/>
    </location>
</feature>